<sequence>MLNDSPITIVGGRQLHGEIAINASKNAALPVIAAALLTAEPVTLHGVPRLSDVYILLDVMAALGTHHTWVGANSLRLHTPAVTCVIAPDELVGKMRATFLVMGALLARQGEAVVAPPGGCTFSQRPVDQHLKAFRAMGAEVRVDGGAYHATLRGSASGSVVFDLLTVGGTQNAMLAAVLGDGDVTIDNASIDTDVMCLADFLNSLGAVIEGAGTHTIRIEGVPALRGGDFRIIPDRIEAGTFLAIAAATRSRLTLTNVIPSHLRAVTGKLRDMGAVILETGDVIMIDARDELRAVNVTTSEYPAFPTDVQPQFSALLATVGGTSVVVDRIYPGRTTHVAQLHRMGARAELMGETQIIHGGPLQGTTVQATNIRDGAALVIAALAAEGESTIEGTVYLNRGYERLVDRLRAVGADIRQCGEQAALPFAVAME</sequence>
<dbReference type="InterPro" id="IPR036968">
    <property type="entry name" value="Enolpyruvate_Tfrase_sf"/>
</dbReference>
<keyword evidence="7 12" id="KW-0573">Peptidoglycan synthesis</keyword>
<dbReference type="InterPro" id="IPR005750">
    <property type="entry name" value="UDP_GlcNAc_COvinyl_MurA"/>
</dbReference>
<dbReference type="EMBL" id="JAVDQK010000004">
    <property type="protein sequence ID" value="MDR6218140.1"/>
    <property type="molecule type" value="Genomic_DNA"/>
</dbReference>
<dbReference type="GO" id="GO:0008360">
    <property type="term" value="P:regulation of cell shape"/>
    <property type="evidence" value="ECO:0007669"/>
    <property type="project" value="UniProtKB-KW"/>
</dbReference>
<keyword evidence="3 12" id="KW-0963">Cytoplasm</keyword>
<evidence type="ECO:0000259" key="13">
    <source>
        <dbReference type="Pfam" id="PF00275"/>
    </source>
</evidence>
<comment type="pathway">
    <text evidence="2 12">Cell wall biogenesis; peptidoglycan biosynthesis.</text>
</comment>
<evidence type="ECO:0000256" key="8">
    <source>
        <dbReference type="ARBA" id="ARBA00023306"/>
    </source>
</evidence>
<evidence type="ECO:0000256" key="4">
    <source>
        <dbReference type="ARBA" id="ARBA00022618"/>
    </source>
</evidence>
<feature type="domain" description="Enolpyruvate transferase" evidence="13">
    <location>
        <begin position="11"/>
        <end position="408"/>
    </location>
</feature>
<feature type="binding site" evidence="12">
    <location>
        <begin position="25"/>
        <end position="26"/>
    </location>
    <ligand>
        <name>phosphoenolpyruvate</name>
        <dbReference type="ChEBI" id="CHEBI:58702"/>
    </ligand>
</feature>
<dbReference type="PANTHER" id="PTHR43783">
    <property type="entry name" value="UDP-N-ACETYLGLUCOSAMINE 1-CARBOXYVINYLTRANSFERASE"/>
    <property type="match status" value="1"/>
</dbReference>
<evidence type="ECO:0000256" key="2">
    <source>
        <dbReference type="ARBA" id="ARBA00004752"/>
    </source>
</evidence>
<dbReference type="NCBIfam" id="TIGR01072">
    <property type="entry name" value="murA"/>
    <property type="match status" value="1"/>
</dbReference>
<keyword evidence="6 12" id="KW-0133">Cell shape</keyword>
<dbReference type="GO" id="GO:0071555">
    <property type="term" value="P:cell wall organization"/>
    <property type="evidence" value="ECO:0007669"/>
    <property type="project" value="UniProtKB-KW"/>
</dbReference>
<evidence type="ECO:0000313" key="15">
    <source>
        <dbReference type="Proteomes" id="UP001185331"/>
    </source>
</evidence>
<evidence type="ECO:0000256" key="7">
    <source>
        <dbReference type="ARBA" id="ARBA00022984"/>
    </source>
</evidence>
<dbReference type="Proteomes" id="UP001185331">
    <property type="component" value="Unassembled WGS sequence"/>
</dbReference>
<dbReference type="Pfam" id="PF00275">
    <property type="entry name" value="EPSP_synthase"/>
    <property type="match status" value="1"/>
</dbReference>
<dbReference type="AlphaFoldDB" id="A0AAE3XDK8"/>
<proteinExistence type="inferred from homology"/>
<evidence type="ECO:0000256" key="3">
    <source>
        <dbReference type="ARBA" id="ARBA00022490"/>
    </source>
</evidence>
<evidence type="ECO:0000256" key="11">
    <source>
        <dbReference type="ARBA" id="ARBA00047527"/>
    </source>
</evidence>
<dbReference type="InterPro" id="IPR013792">
    <property type="entry name" value="RNA3'P_cycl/enolpyr_Trfase_a/b"/>
</dbReference>
<keyword evidence="4 12" id="KW-0132">Cell division</keyword>
<evidence type="ECO:0000256" key="1">
    <source>
        <dbReference type="ARBA" id="ARBA00004496"/>
    </source>
</evidence>
<name>A0AAE3XDK8_9DEIO</name>
<feature type="binding site" evidence="12">
    <location>
        <position position="96"/>
    </location>
    <ligand>
        <name>UDP-N-acetyl-alpha-D-glucosamine</name>
        <dbReference type="ChEBI" id="CHEBI:57705"/>
    </ligand>
</feature>
<comment type="caution">
    <text evidence="14">The sequence shown here is derived from an EMBL/GenBank/DDBJ whole genome shotgun (WGS) entry which is preliminary data.</text>
</comment>
<organism evidence="14 15">
    <name type="scientific">Deinococcus soli</name>
    <name type="common">ex Cha et al. 2016</name>
    <dbReference type="NCBI Taxonomy" id="1309411"/>
    <lineage>
        <taxon>Bacteria</taxon>
        <taxon>Thermotogati</taxon>
        <taxon>Deinococcota</taxon>
        <taxon>Deinococci</taxon>
        <taxon>Deinococcales</taxon>
        <taxon>Deinococcaceae</taxon>
        <taxon>Deinococcus</taxon>
    </lineage>
</organism>
<comment type="catalytic activity">
    <reaction evidence="11 12">
        <text>phosphoenolpyruvate + UDP-N-acetyl-alpha-D-glucosamine = UDP-N-acetyl-3-O-(1-carboxyvinyl)-alpha-D-glucosamine + phosphate</text>
        <dbReference type="Rhea" id="RHEA:18681"/>
        <dbReference type="ChEBI" id="CHEBI:43474"/>
        <dbReference type="ChEBI" id="CHEBI:57705"/>
        <dbReference type="ChEBI" id="CHEBI:58702"/>
        <dbReference type="ChEBI" id="CHEBI:68483"/>
        <dbReference type="EC" id="2.5.1.7"/>
    </reaction>
</comment>
<evidence type="ECO:0000256" key="9">
    <source>
        <dbReference type="ARBA" id="ARBA00023316"/>
    </source>
</evidence>
<comment type="similarity">
    <text evidence="10 12">Belongs to the EPSP synthase family. MurA subfamily.</text>
</comment>
<comment type="function">
    <text evidence="12">Cell wall formation. Adds enolpyruvyl to UDP-N-acetylglucosamine.</text>
</comment>
<feature type="binding site" evidence="12">
    <location>
        <position position="308"/>
    </location>
    <ligand>
        <name>UDP-N-acetyl-alpha-D-glucosamine</name>
        <dbReference type="ChEBI" id="CHEBI:57705"/>
    </ligand>
</feature>
<evidence type="ECO:0000313" key="14">
    <source>
        <dbReference type="EMBL" id="MDR6218140.1"/>
    </source>
</evidence>
<keyword evidence="5 12" id="KW-0808">Transferase</keyword>
<evidence type="ECO:0000256" key="5">
    <source>
        <dbReference type="ARBA" id="ARBA00022679"/>
    </source>
</evidence>
<feature type="active site" description="Proton donor" evidence="12">
    <location>
        <position position="120"/>
    </location>
</feature>
<reference evidence="14" key="1">
    <citation type="submission" date="2023-07" db="EMBL/GenBank/DDBJ databases">
        <title>Sorghum-associated microbial communities from plants grown in Nebraska, USA.</title>
        <authorList>
            <person name="Schachtman D."/>
        </authorList>
    </citation>
    <scope>NUCLEOTIDE SEQUENCE</scope>
    <source>
        <strain evidence="14">BE330</strain>
    </source>
</reference>
<dbReference type="GO" id="GO:0019277">
    <property type="term" value="P:UDP-N-acetylgalactosamine biosynthetic process"/>
    <property type="evidence" value="ECO:0007669"/>
    <property type="project" value="InterPro"/>
</dbReference>
<accession>A0AAE3XDK8</accession>
<gene>
    <name evidence="12" type="primary">murA</name>
    <name evidence="14" type="ORF">J2Y00_001703</name>
</gene>
<protein>
    <recommendedName>
        <fullName evidence="12">UDP-N-acetylglucosamine 1-carboxyvinyltransferase</fullName>
        <ecNumber evidence="12">2.5.1.7</ecNumber>
    </recommendedName>
    <alternativeName>
        <fullName evidence="12">Enoylpyruvate transferase</fullName>
    </alternativeName>
    <alternativeName>
        <fullName evidence="12">UDP-N-acetylglucosamine enolpyruvyl transferase</fullName>
        <shortName evidence="12">EPT</shortName>
    </alternativeName>
</protein>
<dbReference type="Gene3D" id="3.65.10.10">
    <property type="entry name" value="Enolpyruvate transferase domain"/>
    <property type="match status" value="2"/>
</dbReference>
<keyword evidence="9 12" id="KW-0961">Cell wall biogenesis/degradation</keyword>
<dbReference type="SUPFAM" id="SSF55205">
    <property type="entry name" value="EPT/RTPC-like"/>
    <property type="match status" value="1"/>
</dbReference>
<comment type="subcellular location">
    <subcellularLocation>
        <location evidence="1 12">Cytoplasm</location>
    </subcellularLocation>
</comment>
<comment type="caution">
    <text evidence="12">Lacks conserved residue(s) required for the propagation of feature annotation.</text>
</comment>
<dbReference type="PANTHER" id="PTHR43783:SF1">
    <property type="entry name" value="UDP-N-ACETYLGLUCOSAMINE 1-CARBOXYVINYLTRANSFERASE"/>
    <property type="match status" value="1"/>
</dbReference>
<dbReference type="GO" id="GO:0051301">
    <property type="term" value="P:cell division"/>
    <property type="evidence" value="ECO:0007669"/>
    <property type="project" value="UniProtKB-KW"/>
</dbReference>
<dbReference type="GO" id="GO:0008760">
    <property type="term" value="F:UDP-N-acetylglucosamine 1-carboxyvinyltransferase activity"/>
    <property type="evidence" value="ECO:0007669"/>
    <property type="project" value="UniProtKB-UniRule"/>
</dbReference>
<evidence type="ECO:0000256" key="12">
    <source>
        <dbReference type="HAMAP-Rule" id="MF_00111"/>
    </source>
</evidence>
<keyword evidence="8 12" id="KW-0131">Cell cycle</keyword>
<dbReference type="HAMAP" id="MF_00111">
    <property type="entry name" value="MurA"/>
    <property type="match status" value="1"/>
</dbReference>
<keyword evidence="12" id="KW-0670">Pyruvate</keyword>
<dbReference type="InterPro" id="IPR050068">
    <property type="entry name" value="MurA_subfamily"/>
</dbReference>
<feature type="binding site" evidence="12">
    <location>
        <position position="330"/>
    </location>
    <ligand>
        <name>UDP-N-acetyl-alpha-D-glucosamine</name>
        <dbReference type="ChEBI" id="CHEBI:57705"/>
    </ligand>
</feature>
<dbReference type="CDD" id="cd01555">
    <property type="entry name" value="UdpNAET"/>
    <property type="match status" value="1"/>
</dbReference>
<dbReference type="NCBIfam" id="NF006873">
    <property type="entry name" value="PRK09369.1"/>
    <property type="match status" value="1"/>
</dbReference>
<feature type="modified residue" description="2-(S-cysteinyl)pyruvic acid O-phosphothioketal" evidence="12">
    <location>
        <position position="120"/>
    </location>
</feature>
<dbReference type="GO" id="GO:0009252">
    <property type="term" value="P:peptidoglycan biosynthetic process"/>
    <property type="evidence" value="ECO:0007669"/>
    <property type="project" value="UniProtKB-UniRule"/>
</dbReference>
<evidence type="ECO:0000256" key="6">
    <source>
        <dbReference type="ARBA" id="ARBA00022960"/>
    </source>
</evidence>
<dbReference type="EC" id="2.5.1.7" evidence="12"/>
<dbReference type="InterPro" id="IPR001986">
    <property type="entry name" value="Enolpyruvate_Tfrase_dom"/>
</dbReference>
<dbReference type="GO" id="GO:0005737">
    <property type="term" value="C:cytoplasm"/>
    <property type="evidence" value="ECO:0007669"/>
    <property type="project" value="UniProtKB-SubCell"/>
</dbReference>
<feature type="binding site" evidence="12">
    <location>
        <begin position="125"/>
        <end position="129"/>
    </location>
    <ligand>
        <name>UDP-N-acetyl-alpha-D-glucosamine</name>
        <dbReference type="ChEBI" id="CHEBI:57705"/>
    </ligand>
</feature>
<evidence type="ECO:0000256" key="10">
    <source>
        <dbReference type="ARBA" id="ARBA00038367"/>
    </source>
</evidence>